<evidence type="ECO:0000313" key="2">
    <source>
        <dbReference type="EMBL" id="AUX43318.1"/>
    </source>
</evidence>
<evidence type="ECO:0000313" key="3">
    <source>
        <dbReference type="Proteomes" id="UP000238348"/>
    </source>
</evidence>
<dbReference type="Proteomes" id="UP000238348">
    <property type="component" value="Chromosome"/>
</dbReference>
<accession>A0A2L0EVI4</accession>
<reference evidence="2 3" key="1">
    <citation type="submission" date="2015-09" db="EMBL/GenBank/DDBJ databases">
        <title>Sorangium comparison.</title>
        <authorList>
            <person name="Zaburannyi N."/>
            <person name="Bunk B."/>
            <person name="Overmann J."/>
            <person name="Mueller R."/>
        </authorList>
    </citation>
    <scope>NUCLEOTIDE SEQUENCE [LARGE SCALE GENOMIC DNA]</scope>
    <source>
        <strain evidence="2 3">So ce26</strain>
    </source>
</reference>
<organism evidence="2 3">
    <name type="scientific">Sorangium cellulosum</name>
    <name type="common">Polyangium cellulosum</name>
    <dbReference type="NCBI Taxonomy" id="56"/>
    <lineage>
        <taxon>Bacteria</taxon>
        <taxon>Pseudomonadati</taxon>
        <taxon>Myxococcota</taxon>
        <taxon>Polyangia</taxon>
        <taxon>Polyangiales</taxon>
        <taxon>Polyangiaceae</taxon>
        <taxon>Sorangium</taxon>
    </lineage>
</organism>
<evidence type="ECO:0000256" key="1">
    <source>
        <dbReference type="SAM" id="MobiDB-lite"/>
    </source>
</evidence>
<proteinExistence type="predicted"/>
<feature type="compositionally biased region" description="Basic residues" evidence="1">
    <location>
        <begin position="39"/>
        <end position="49"/>
    </location>
</feature>
<protein>
    <submittedName>
        <fullName evidence="2">Uncharacterized protein</fullName>
    </submittedName>
</protein>
<name>A0A2L0EVI4_SORCE</name>
<sequence>MRVLPGGGVMSQENLTMALSTPGARLDEGLVSPPNTTSSRRRAHSRSPGRLRWPGLAALSLALLAGCAGSTGAAPAKDPAQGAAPEQQEPFDLEKALSREAGELPAREIRAGAWSARALAAEAPKIVEKEKLVSVAIPIGTDSHVECFVYNTMLDSGEVIRQFVELLEPGKVEIARIVPWEISVHRDSPAVFLQALYSVPTGGGKAAGLLKIAMHADKSHPVACLHDELGYLATFERLAKGIFDSFEAKDALPAPEYTETLILRADKMPIGFETNELIKEAGGQRRWFSRSTSLLPRDARTLEIEDEASNVLLDAQGRIKAGLWVEMAGGKANHRMELSQKAGSQYEYAGEVEGKRVQGSFTAPGKSGLASPVSIASELARLMKDKGPFDVKQQEYEPGMDPTKPTEVRYARDPSGAVTVSFLTMRLTGALAPDGRPEAFEISAGPPRLTLQRAHSRGKL</sequence>
<dbReference type="EMBL" id="CP012673">
    <property type="protein sequence ID" value="AUX43318.1"/>
    <property type="molecule type" value="Genomic_DNA"/>
</dbReference>
<feature type="region of interest" description="Disordered" evidence="1">
    <location>
        <begin position="22"/>
        <end position="49"/>
    </location>
</feature>
<gene>
    <name evidence="2" type="ORF">SOCE26_047630</name>
</gene>
<dbReference type="AlphaFoldDB" id="A0A2L0EVI4"/>